<reference evidence="1 2" key="1">
    <citation type="submission" date="2019-03" db="EMBL/GenBank/DDBJ databases">
        <title>Single cell metagenomics reveals metabolic interactions within the superorganism composed of flagellate Streblomastix strix and complex community of Bacteroidetes bacteria on its surface.</title>
        <authorList>
            <person name="Treitli S.C."/>
            <person name="Kolisko M."/>
            <person name="Husnik F."/>
            <person name="Keeling P."/>
            <person name="Hampl V."/>
        </authorList>
    </citation>
    <scope>NUCLEOTIDE SEQUENCE [LARGE SCALE GENOMIC DNA]</scope>
    <source>
        <strain evidence="1">ST1C</strain>
    </source>
</reference>
<dbReference type="EMBL" id="SNRW01000150">
    <property type="protein sequence ID" value="KAA6403022.1"/>
    <property type="molecule type" value="Genomic_DNA"/>
</dbReference>
<evidence type="ECO:0000313" key="2">
    <source>
        <dbReference type="Proteomes" id="UP000324800"/>
    </source>
</evidence>
<organism evidence="1 2">
    <name type="scientific">Streblomastix strix</name>
    <dbReference type="NCBI Taxonomy" id="222440"/>
    <lineage>
        <taxon>Eukaryota</taxon>
        <taxon>Metamonada</taxon>
        <taxon>Preaxostyla</taxon>
        <taxon>Oxymonadida</taxon>
        <taxon>Streblomastigidae</taxon>
        <taxon>Streblomastix</taxon>
    </lineage>
</organism>
<evidence type="ECO:0000313" key="1">
    <source>
        <dbReference type="EMBL" id="KAA6403022.1"/>
    </source>
</evidence>
<dbReference type="AlphaFoldDB" id="A0A5J4X841"/>
<protein>
    <submittedName>
        <fullName evidence="1">Uncharacterized protein</fullName>
    </submittedName>
</protein>
<sequence length="258" mass="30025">MEIDGMKDDYDYYESQAARQNRMKQRTKSFGKLPFHPSMSQRTRKHGCPQFREKVGDVLATLVGYQNREFKRIYSVSEQDLDDNVATTDNVVVYENKKNAIYSVDGYTTAVGFGDPGHQHKRNWKKQYNTDVNINGCKTRKDDARFRLCLRLRHRFRHFQSYNHQTNSLDKTIIIDVKGGLYYINANTQLHAIIRIISGTSIIVIDVNVELYYINASTQLPVYHLNNHLNYNLNKAKLTMLAKLTMFAKLTKCGWIIN</sequence>
<proteinExistence type="predicted"/>
<gene>
    <name evidence="1" type="ORF">EZS28_001450</name>
</gene>
<dbReference type="Proteomes" id="UP000324800">
    <property type="component" value="Unassembled WGS sequence"/>
</dbReference>
<accession>A0A5J4X841</accession>
<name>A0A5J4X841_9EUKA</name>
<comment type="caution">
    <text evidence="1">The sequence shown here is derived from an EMBL/GenBank/DDBJ whole genome shotgun (WGS) entry which is preliminary data.</text>
</comment>